<gene>
    <name evidence="2" type="ORF">H8E19_04510</name>
</gene>
<dbReference type="PANTHER" id="PTHR30005:SF0">
    <property type="entry name" value="RETROGRADE REGULATION PROTEIN 2"/>
    <property type="match status" value="1"/>
</dbReference>
<evidence type="ECO:0000259" key="1">
    <source>
        <dbReference type="Pfam" id="PF02541"/>
    </source>
</evidence>
<evidence type="ECO:0000313" key="3">
    <source>
        <dbReference type="Proteomes" id="UP000650524"/>
    </source>
</evidence>
<dbReference type="Gene3D" id="3.30.420.40">
    <property type="match status" value="1"/>
</dbReference>
<dbReference type="AlphaFoldDB" id="A0A8J6T3V5"/>
<sequence length="307" mass="33946">MKQPVASIDLGSHTARLLIAQQTGFSERLRPLLRKRAYIRLAEGFDRVGVRIIGPDAFARVLKVMHEFAHLLVDFNVRQVYGVATGIIRDAINRDQFLDHIYEQTNIRIELISGKREAMLSGKGALNSLNIKGGPFLVFDLGGGTTEFYYDNRGKVEAKSVPLGAVALTNEFIRSDPPGETELDSVSREIDQYLINAHIGPAREHVVIGTGGSVTTLASMLHRIRSDDIRPEMVNGLRMTLPQIAGCFEEMRYMSVKQRMGLPGLDPERANVIVAGSLVILGLMKYLGALEVIISMSDLLEGLLIEY</sequence>
<dbReference type="Proteomes" id="UP000650524">
    <property type="component" value="Unassembled WGS sequence"/>
</dbReference>
<dbReference type="PANTHER" id="PTHR30005">
    <property type="entry name" value="EXOPOLYPHOSPHATASE"/>
    <property type="match status" value="1"/>
</dbReference>
<dbReference type="InterPro" id="IPR043129">
    <property type="entry name" value="ATPase_NBD"/>
</dbReference>
<organism evidence="2 3">
    <name type="scientific">Candidatus Desulfacyla euxinica</name>
    <dbReference type="NCBI Taxonomy" id="2841693"/>
    <lineage>
        <taxon>Bacteria</taxon>
        <taxon>Deltaproteobacteria</taxon>
        <taxon>Candidatus Desulfacyla</taxon>
    </lineage>
</organism>
<name>A0A8J6T3V5_9DELT</name>
<reference evidence="2 3" key="1">
    <citation type="submission" date="2020-08" db="EMBL/GenBank/DDBJ databases">
        <title>Bridging the membrane lipid divide: bacteria of the FCB group superphylum have the potential to synthesize archaeal ether lipids.</title>
        <authorList>
            <person name="Villanueva L."/>
            <person name="Von Meijenfeldt F.A.B."/>
            <person name="Westbye A.B."/>
            <person name="Yadav S."/>
            <person name="Hopmans E.C."/>
            <person name="Dutilh B.E."/>
            <person name="Sinninghe Damste J.S."/>
        </authorList>
    </citation>
    <scope>NUCLEOTIDE SEQUENCE [LARGE SCALE GENOMIC DNA]</scope>
    <source>
        <strain evidence="2">NIOZ-UU27</strain>
    </source>
</reference>
<dbReference type="SUPFAM" id="SSF53067">
    <property type="entry name" value="Actin-like ATPase domain"/>
    <property type="match status" value="2"/>
</dbReference>
<dbReference type="InterPro" id="IPR050273">
    <property type="entry name" value="GppA/Ppx_hydrolase"/>
</dbReference>
<dbReference type="CDD" id="cd24054">
    <property type="entry name" value="ASKHA_NBD_AaPPX-GppA_MtPPX2-like"/>
    <property type="match status" value="1"/>
</dbReference>
<feature type="domain" description="Ppx/GppA phosphatase N-terminal" evidence="1">
    <location>
        <begin position="20"/>
        <end position="305"/>
    </location>
</feature>
<proteinExistence type="predicted"/>
<dbReference type="Gene3D" id="3.30.420.150">
    <property type="entry name" value="Exopolyphosphatase. Domain 2"/>
    <property type="match status" value="1"/>
</dbReference>
<dbReference type="Pfam" id="PF02541">
    <property type="entry name" value="Ppx-GppA"/>
    <property type="match status" value="1"/>
</dbReference>
<comment type="caution">
    <text evidence="2">The sequence shown here is derived from an EMBL/GenBank/DDBJ whole genome shotgun (WGS) entry which is preliminary data.</text>
</comment>
<evidence type="ECO:0000313" key="2">
    <source>
        <dbReference type="EMBL" id="MBC8176647.1"/>
    </source>
</evidence>
<protein>
    <recommendedName>
        <fullName evidence="1">Ppx/GppA phosphatase N-terminal domain-containing protein</fullName>
    </recommendedName>
</protein>
<dbReference type="GO" id="GO:0016462">
    <property type="term" value="F:pyrophosphatase activity"/>
    <property type="evidence" value="ECO:0007669"/>
    <property type="project" value="TreeGrafter"/>
</dbReference>
<accession>A0A8J6T3V5</accession>
<dbReference type="InterPro" id="IPR003695">
    <property type="entry name" value="Ppx_GppA_N"/>
</dbReference>
<dbReference type="EMBL" id="JACNJD010000151">
    <property type="protein sequence ID" value="MBC8176647.1"/>
    <property type="molecule type" value="Genomic_DNA"/>
</dbReference>